<dbReference type="InterPro" id="IPR005656">
    <property type="entry name" value="MmgE_PrpD"/>
</dbReference>
<dbReference type="Pfam" id="PF03972">
    <property type="entry name" value="MmgE_PrpD_N"/>
    <property type="match status" value="1"/>
</dbReference>
<evidence type="ECO:0000259" key="2">
    <source>
        <dbReference type="Pfam" id="PF03972"/>
    </source>
</evidence>
<dbReference type="SUPFAM" id="SSF103378">
    <property type="entry name" value="2-methylcitrate dehydratase PrpD"/>
    <property type="match status" value="1"/>
</dbReference>
<evidence type="ECO:0000313" key="5">
    <source>
        <dbReference type="Proteomes" id="UP000617145"/>
    </source>
</evidence>
<comment type="caution">
    <text evidence="4">The sequence shown here is derived from an EMBL/GenBank/DDBJ whole genome shotgun (WGS) entry which is preliminary data.</text>
</comment>
<evidence type="ECO:0008006" key="6">
    <source>
        <dbReference type="Google" id="ProtNLM"/>
    </source>
</evidence>
<dbReference type="PANTHER" id="PTHR16943:SF8">
    <property type="entry name" value="2-METHYLCITRATE DEHYDRATASE"/>
    <property type="match status" value="1"/>
</dbReference>
<dbReference type="InterPro" id="IPR042183">
    <property type="entry name" value="MmgE/PrpD_sf_1"/>
</dbReference>
<dbReference type="InterPro" id="IPR045337">
    <property type="entry name" value="MmgE_PrpD_C"/>
</dbReference>
<dbReference type="InterPro" id="IPR036148">
    <property type="entry name" value="MmgE/PrpD_sf"/>
</dbReference>
<dbReference type="GO" id="GO:0016829">
    <property type="term" value="F:lyase activity"/>
    <property type="evidence" value="ECO:0007669"/>
    <property type="project" value="InterPro"/>
</dbReference>
<gene>
    <name evidence="4" type="ORF">GCM10011415_27650</name>
</gene>
<dbReference type="Gene3D" id="3.30.1330.120">
    <property type="entry name" value="2-methylcitrate dehydratase PrpD"/>
    <property type="match status" value="1"/>
</dbReference>
<comment type="similarity">
    <text evidence="1">Belongs to the PrpD family.</text>
</comment>
<dbReference type="EMBL" id="BMJV01000005">
    <property type="protein sequence ID" value="GGG77240.1"/>
    <property type="molecule type" value="Genomic_DNA"/>
</dbReference>
<reference evidence="4" key="1">
    <citation type="journal article" date="2014" name="Int. J. Syst. Evol. Microbiol.">
        <title>Complete genome sequence of Corynebacterium casei LMG S-19264T (=DSM 44701T), isolated from a smear-ripened cheese.</title>
        <authorList>
            <consortium name="US DOE Joint Genome Institute (JGI-PGF)"/>
            <person name="Walter F."/>
            <person name="Albersmeier A."/>
            <person name="Kalinowski J."/>
            <person name="Ruckert C."/>
        </authorList>
    </citation>
    <scope>NUCLEOTIDE SEQUENCE</scope>
    <source>
        <strain evidence="4">CGMCC 1.15762</strain>
    </source>
</reference>
<keyword evidence="5" id="KW-1185">Reference proteome</keyword>
<evidence type="ECO:0000256" key="1">
    <source>
        <dbReference type="ARBA" id="ARBA00006174"/>
    </source>
</evidence>
<dbReference type="InterPro" id="IPR045336">
    <property type="entry name" value="MmgE_PrpD_N"/>
</dbReference>
<dbReference type="Gene3D" id="1.10.4100.10">
    <property type="entry name" value="2-methylcitrate dehydratase PrpD"/>
    <property type="match status" value="1"/>
</dbReference>
<dbReference type="AlphaFoldDB" id="A0A8J2ZLG9"/>
<reference evidence="4" key="2">
    <citation type="submission" date="2020-09" db="EMBL/GenBank/DDBJ databases">
        <authorList>
            <person name="Sun Q."/>
            <person name="Zhou Y."/>
        </authorList>
    </citation>
    <scope>NUCLEOTIDE SEQUENCE</scope>
    <source>
        <strain evidence="4">CGMCC 1.15762</strain>
    </source>
</reference>
<sequence>MTDRAPLTRELARFIAGCTAQSLPPEVMDYTAKLVTDGIGVLYAATHPAVTAAQGICDFVEAHASVGKATLIGRDRKVDVVNAALANGTLGYAADYEPHHPEAILHPIAVMIPTALALCEDQGRPGADLLAAVALGCEVTYRVSMAMNPRALYDRGFHPSAIAGSFGAAAASAFLLGLAEEECVRCLGLAGLQTSGLLAWQDDPREDARPFQMGLAARNGVMAALLAKQGFGGPDRIFDGGHVVLDAYSGVAEPAQLVKGLGTQWDGVMELAIKPWSSVSFLHPALDALVGLMEAHGLTPEMIDRISLRFAEAGAHCVDDNPLKGHCAQYILPVRAAMGRLSFLDLFIDRRETDAQVARLAASARVIRDTGEFDTAFPDFYMGEVILDLMDGRSLSAIGKVARGYPEEPLSDADLAAKFAEVTGTVCDASQRDALSEAAAGLLYARDVSTLADLLAARPVPPVDA</sequence>
<feature type="domain" description="MmgE/PrpD C-terminal" evidence="3">
    <location>
        <begin position="278"/>
        <end position="437"/>
    </location>
</feature>
<evidence type="ECO:0000259" key="3">
    <source>
        <dbReference type="Pfam" id="PF19305"/>
    </source>
</evidence>
<accession>A0A8J2ZLG9</accession>
<organism evidence="4 5">
    <name type="scientific">Salipiger pallidus</name>
    <dbReference type="NCBI Taxonomy" id="1775170"/>
    <lineage>
        <taxon>Bacteria</taxon>
        <taxon>Pseudomonadati</taxon>
        <taxon>Pseudomonadota</taxon>
        <taxon>Alphaproteobacteria</taxon>
        <taxon>Rhodobacterales</taxon>
        <taxon>Roseobacteraceae</taxon>
        <taxon>Salipiger</taxon>
    </lineage>
</organism>
<proteinExistence type="inferred from homology"/>
<dbReference type="Pfam" id="PF19305">
    <property type="entry name" value="MmgE_PrpD_C"/>
    <property type="match status" value="1"/>
</dbReference>
<feature type="domain" description="MmgE/PrpD N-terminal" evidence="2">
    <location>
        <begin position="9"/>
        <end position="254"/>
    </location>
</feature>
<protein>
    <recommendedName>
        <fullName evidence="6">2-methylcitrate dehydratase PrpD</fullName>
    </recommendedName>
</protein>
<evidence type="ECO:0000313" key="4">
    <source>
        <dbReference type="EMBL" id="GGG77240.1"/>
    </source>
</evidence>
<dbReference type="Proteomes" id="UP000617145">
    <property type="component" value="Unassembled WGS sequence"/>
</dbReference>
<dbReference type="PANTHER" id="PTHR16943">
    <property type="entry name" value="2-METHYLCITRATE DEHYDRATASE-RELATED"/>
    <property type="match status" value="1"/>
</dbReference>
<name>A0A8J2ZLG9_9RHOB</name>
<dbReference type="InterPro" id="IPR042188">
    <property type="entry name" value="MmgE/PrpD_sf_2"/>
</dbReference>
<dbReference type="RefSeq" id="WP_188790804.1">
    <property type="nucleotide sequence ID" value="NZ_BMJV01000005.1"/>
</dbReference>